<evidence type="ECO:0000313" key="8">
    <source>
        <dbReference type="Proteomes" id="UP000317265"/>
    </source>
</evidence>
<dbReference type="AlphaFoldDB" id="A0A523BEK6"/>
<protein>
    <recommendedName>
        <fullName evidence="4">Ribose 1,5-bisphosphate isomerase</fullName>
        <shortName evidence="4">R15P isomerase</shortName>
        <shortName evidence="4">R15Pi</shortName>
        <ecNumber evidence="4">5.3.1.29</ecNumber>
    </recommendedName>
    <alternativeName>
        <fullName evidence="4">Ribulose 1,5-bisphosphate synthase</fullName>
        <shortName evidence="4">RuBP synthase</shortName>
    </alternativeName>
</protein>
<dbReference type="GO" id="GO:0019323">
    <property type="term" value="P:pentose catabolic process"/>
    <property type="evidence" value="ECO:0007669"/>
    <property type="project" value="UniProtKB-UniRule"/>
</dbReference>
<dbReference type="HAMAP" id="MF_02230">
    <property type="entry name" value="R15P_isomerase"/>
    <property type="match status" value="1"/>
</dbReference>
<dbReference type="NCBIfam" id="TIGR00511">
    <property type="entry name" value="ribulose_e2b2"/>
    <property type="match status" value="1"/>
</dbReference>
<evidence type="ECO:0000313" key="7">
    <source>
        <dbReference type="Proteomes" id="UP000316080"/>
    </source>
</evidence>
<feature type="binding site" evidence="4">
    <location>
        <begin position="210"/>
        <end position="211"/>
    </location>
    <ligand>
        <name>substrate</name>
    </ligand>
</feature>
<dbReference type="FunFam" id="3.40.50.10470:FF:000019">
    <property type="entry name" value="Ribose 1,5-bisphosphate isomerase"/>
    <property type="match status" value="1"/>
</dbReference>
<dbReference type="GO" id="GO:0043917">
    <property type="term" value="F:ribose 1,5-bisphosphate isomerase activity"/>
    <property type="evidence" value="ECO:0007669"/>
    <property type="project" value="UniProtKB-UniRule"/>
</dbReference>
<evidence type="ECO:0000256" key="4">
    <source>
        <dbReference type="HAMAP-Rule" id="MF_02230"/>
    </source>
</evidence>
<name>A0A523BEK6_9CREN</name>
<dbReference type="Gene3D" id="1.20.120.420">
    <property type="entry name" value="translation initiation factor eif-2b, domain 1"/>
    <property type="match status" value="1"/>
</dbReference>
<dbReference type="Pfam" id="PF01008">
    <property type="entry name" value="IF-2B"/>
    <property type="match status" value="1"/>
</dbReference>
<reference evidence="5 7" key="2">
    <citation type="journal article" date="2019" name="Nat. Microbiol.">
        <title>Wide diversity of methane and short-chain alkane metabolisms in uncultured archaea.</title>
        <authorList>
            <person name="Borrel G."/>
            <person name="Adam P.S."/>
            <person name="McKay L.J."/>
            <person name="Chen L.X."/>
            <person name="Sierra-Garcia I.N."/>
            <person name="Sieber C.M."/>
            <person name="Letourneur Q."/>
            <person name="Ghozlane A."/>
            <person name="Andersen G.L."/>
            <person name="Li W.J."/>
            <person name="Hallam S.J."/>
            <person name="Muyzer G."/>
            <person name="de Oliveira V.M."/>
            <person name="Inskeep W.P."/>
            <person name="Banfield J.F."/>
            <person name="Gribaldo S."/>
        </authorList>
    </citation>
    <scope>NUCLEOTIDE SEQUENCE [LARGE SCALE GENOMIC DNA]</scope>
    <source>
        <strain evidence="5">Verst-YHS</strain>
    </source>
</reference>
<organism evidence="6 8">
    <name type="scientific">Thermoproteota archaeon</name>
    <dbReference type="NCBI Taxonomy" id="2056631"/>
    <lineage>
        <taxon>Archaea</taxon>
        <taxon>Thermoproteota</taxon>
    </lineage>
</organism>
<dbReference type="InterPro" id="IPR005250">
    <property type="entry name" value="R15Pi"/>
</dbReference>
<comment type="miscellaneous">
    <text evidence="4">Reaction proceeds via a cis-phosphoenolate intermediate.</text>
</comment>
<dbReference type="Proteomes" id="UP000316080">
    <property type="component" value="Unassembled WGS sequence"/>
</dbReference>
<dbReference type="PANTHER" id="PTHR43475">
    <property type="entry name" value="METHYLTHIORIBOSE-1-PHOSPHATE ISOMERASE"/>
    <property type="match status" value="1"/>
</dbReference>
<dbReference type="InterPro" id="IPR042529">
    <property type="entry name" value="IF_2B-like_C"/>
</dbReference>
<dbReference type="InterPro" id="IPR027363">
    <property type="entry name" value="M1Pi_N"/>
</dbReference>
<dbReference type="FunFam" id="1.20.120.420:FF:000011">
    <property type="entry name" value="Ribose 1,5-bisphosphate isomerase"/>
    <property type="match status" value="1"/>
</dbReference>
<dbReference type="EC" id="5.3.1.29" evidence="4"/>
<dbReference type="InterPro" id="IPR000649">
    <property type="entry name" value="IF-2B-related"/>
</dbReference>
<reference evidence="6 8" key="1">
    <citation type="journal article" date="2019" name="Nat. Microbiol.">
        <title>Expanding anaerobic alkane metabolism in the domain of Archaea.</title>
        <authorList>
            <person name="Wang Y."/>
            <person name="Wegener G."/>
            <person name="Hou J."/>
            <person name="Wang F."/>
            <person name="Xiao X."/>
        </authorList>
    </citation>
    <scope>NUCLEOTIDE SEQUENCE [LARGE SCALE GENOMIC DNA]</scope>
    <source>
        <strain evidence="6">WYZ-LMO11</strain>
    </source>
</reference>
<feature type="active site" description="Proton donor" evidence="4">
    <location>
        <position position="200"/>
    </location>
</feature>
<evidence type="ECO:0000256" key="2">
    <source>
        <dbReference type="ARBA" id="ARBA00023235"/>
    </source>
</evidence>
<dbReference type="EMBL" id="QNVI01000041">
    <property type="protein sequence ID" value="TDA38900.1"/>
    <property type="molecule type" value="Genomic_DNA"/>
</dbReference>
<comment type="catalytic activity">
    <reaction evidence="4">
        <text>alpha-D-ribose 1,5-bisphosphate = D-ribulose 1,5-bisphosphate</text>
        <dbReference type="Rhea" id="RHEA:32243"/>
        <dbReference type="ChEBI" id="CHEBI:57870"/>
        <dbReference type="ChEBI" id="CHEBI:68688"/>
        <dbReference type="EC" id="5.3.1.29"/>
    </reaction>
</comment>
<feature type="binding site" evidence="4">
    <location>
        <begin position="18"/>
        <end position="21"/>
    </location>
    <ligand>
        <name>substrate</name>
    </ligand>
</feature>
<dbReference type="Gene3D" id="3.40.50.10470">
    <property type="entry name" value="Translation initiation factor eif-2b, domain 2"/>
    <property type="match status" value="1"/>
</dbReference>
<evidence type="ECO:0000313" key="6">
    <source>
        <dbReference type="EMBL" id="TDA38900.1"/>
    </source>
</evidence>
<keyword evidence="3 4" id="KW-0119">Carbohydrate metabolism</keyword>
<gene>
    <name evidence="6" type="ORF">DSO09_03390</name>
    <name evidence="5" type="ORF">EF809_06010</name>
</gene>
<accession>A0A523BEK6</accession>
<dbReference type="EMBL" id="RXIH01000046">
    <property type="protein sequence ID" value="RZN55276.1"/>
    <property type="molecule type" value="Genomic_DNA"/>
</dbReference>
<feature type="active site" description="Proton acceptor" evidence="4">
    <location>
        <position position="131"/>
    </location>
</feature>
<dbReference type="InterPro" id="IPR037171">
    <property type="entry name" value="NagB/RpiA_transferase-like"/>
</dbReference>
<evidence type="ECO:0000313" key="5">
    <source>
        <dbReference type="EMBL" id="RZN55276.1"/>
    </source>
</evidence>
<keyword evidence="2 4" id="KW-0413">Isomerase</keyword>
<comment type="function">
    <text evidence="4">Catalyzes the isomerization of ribose 1,5-bisphosphate (R15P) to ribulose 1,5-bisphosphate (RuBP), the CO(2) acceptor and substrate for RubisCO. Functions in an archaeal AMP degradation pathway, together with AMP phosphorylase and RubisCO.</text>
</comment>
<feature type="binding site" evidence="4">
    <location>
        <position position="236"/>
    </location>
    <ligand>
        <name>substrate</name>
    </ligand>
</feature>
<evidence type="ECO:0000256" key="1">
    <source>
        <dbReference type="ARBA" id="ARBA00009229"/>
    </source>
</evidence>
<dbReference type="GO" id="GO:0019509">
    <property type="term" value="P:L-methionine salvage from methylthioadenosine"/>
    <property type="evidence" value="ECO:0007669"/>
    <property type="project" value="TreeGrafter"/>
</dbReference>
<dbReference type="GO" id="GO:0046523">
    <property type="term" value="F:S-methyl-5-thioribose-1-phosphate isomerase activity"/>
    <property type="evidence" value="ECO:0007669"/>
    <property type="project" value="TreeGrafter"/>
</dbReference>
<dbReference type="SUPFAM" id="SSF100950">
    <property type="entry name" value="NagB/RpiA/CoA transferase-like"/>
    <property type="match status" value="1"/>
</dbReference>
<dbReference type="NCBIfam" id="TIGR00524">
    <property type="entry name" value="eIF-2B_rel"/>
    <property type="match status" value="1"/>
</dbReference>
<sequence length="324" mass="35719">MMKEVIEIANNIKEMKIRGAAEIARAAAHALAIASMNIKTSSPDEFIEELKKVKNLLLSTRPTAVSLPNALMYIMHRVEIAYKKGMSTEELKEIAIKAAEDFKKNSMEAIKKISEIGAKRIRNGDIIMTHCNSSVVISILKEAKRQGKEFEVIATETRPRFQGRLTAKALAEAGIPVTLIIDSAARYFMPKVDKVIVGADAITANGAVVNKIGTSQIALAAHEARVRVFVGAETYKFSPSTILGELVEIEERPIEEVMPLEELPKGVKVANPAFDITPPEYIDIIITEKGIIPPQAAILILMEEFGWIIGEEIGIRKFVEEEEI</sequence>
<dbReference type="InterPro" id="IPR011559">
    <property type="entry name" value="Initiation_fac_2B_a/b/d"/>
</dbReference>
<dbReference type="PANTHER" id="PTHR43475:SF2">
    <property type="entry name" value="RIBOSE 1,5-BISPHOSPHATE ISOMERASE"/>
    <property type="match status" value="1"/>
</dbReference>
<dbReference type="Proteomes" id="UP000317265">
    <property type="component" value="Unassembled WGS sequence"/>
</dbReference>
<comment type="similarity">
    <text evidence="1 4">Belongs to the eIF-2B alpha/beta/delta subunits family. R15P isomerase subfamily.</text>
</comment>
<proteinExistence type="inferred from homology"/>
<comment type="caution">
    <text evidence="6">The sequence shown here is derived from an EMBL/GenBank/DDBJ whole genome shotgun (WGS) entry which is preliminary data.</text>
</comment>
<evidence type="ECO:0000256" key="3">
    <source>
        <dbReference type="ARBA" id="ARBA00023277"/>
    </source>
</evidence>
<feature type="binding site" evidence="4">
    <location>
        <position position="61"/>
    </location>
    <ligand>
        <name>substrate</name>
    </ligand>
</feature>
<comment type="caution">
    <text evidence="4">Lacks conserved residue(s) required for the propagation of feature annotation.</text>
</comment>